<dbReference type="Pfam" id="PF12320">
    <property type="entry name" value="SbcD_C"/>
    <property type="match status" value="1"/>
</dbReference>
<gene>
    <name evidence="7" type="primary">sbcD</name>
    <name evidence="11" type="ORF">PPSIR1_11998</name>
</gene>
<dbReference type="EMBL" id="ABCS01000027">
    <property type="protein sequence ID" value="EDM78703.1"/>
    <property type="molecule type" value="Genomic_DNA"/>
</dbReference>
<keyword evidence="7" id="KW-0233">DNA recombination</keyword>
<dbReference type="PANTHER" id="PTHR30337">
    <property type="entry name" value="COMPONENT OF ATP-DEPENDENT DSDNA EXONUCLEASE"/>
    <property type="match status" value="1"/>
</dbReference>
<feature type="domain" description="Nuclease SbcCD subunit D C-terminal" evidence="10">
    <location>
        <begin position="293"/>
        <end position="397"/>
    </location>
</feature>
<proteinExistence type="inferred from homology"/>
<keyword evidence="6 7" id="KW-0269">Exonuclease</keyword>
<dbReference type="CDD" id="cd00840">
    <property type="entry name" value="MPP_Mre11_N"/>
    <property type="match status" value="1"/>
</dbReference>
<evidence type="ECO:0000256" key="5">
    <source>
        <dbReference type="ARBA" id="ARBA00022801"/>
    </source>
</evidence>
<evidence type="ECO:0000313" key="11">
    <source>
        <dbReference type="EMBL" id="EDM78703.1"/>
    </source>
</evidence>
<dbReference type="AlphaFoldDB" id="A6G5S9"/>
<keyword evidence="12" id="KW-1185">Reference proteome</keyword>
<dbReference type="NCBIfam" id="TIGR00619">
    <property type="entry name" value="sbcd"/>
    <property type="match status" value="1"/>
</dbReference>
<evidence type="ECO:0000256" key="3">
    <source>
        <dbReference type="ARBA" id="ARBA00013365"/>
    </source>
</evidence>
<reference evidence="11 12" key="1">
    <citation type="submission" date="2007-06" db="EMBL/GenBank/DDBJ databases">
        <authorList>
            <person name="Shimkets L."/>
            <person name="Ferriera S."/>
            <person name="Johnson J."/>
            <person name="Kravitz S."/>
            <person name="Beeson K."/>
            <person name="Sutton G."/>
            <person name="Rogers Y.-H."/>
            <person name="Friedman R."/>
            <person name="Frazier M."/>
            <person name="Venter J.C."/>
        </authorList>
    </citation>
    <scope>NUCLEOTIDE SEQUENCE [LARGE SCALE GENOMIC DNA]</scope>
    <source>
        <strain evidence="11 12">SIR-1</strain>
    </source>
</reference>
<dbReference type="Proteomes" id="UP000005801">
    <property type="component" value="Unassembled WGS sequence"/>
</dbReference>
<evidence type="ECO:0000259" key="10">
    <source>
        <dbReference type="Pfam" id="PF12320"/>
    </source>
</evidence>
<dbReference type="InterPro" id="IPR004593">
    <property type="entry name" value="SbcD"/>
</dbReference>
<dbReference type="InterPro" id="IPR026843">
    <property type="entry name" value="SbcD_C"/>
</dbReference>
<dbReference type="InterPro" id="IPR029052">
    <property type="entry name" value="Metallo-depent_PP-like"/>
</dbReference>
<dbReference type="InterPro" id="IPR050535">
    <property type="entry name" value="DNA_Repair-Maintenance_Comp"/>
</dbReference>
<evidence type="ECO:0000256" key="8">
    <source>
        <dbReference type="SAM" id="MobiDB-lite"/>
    </source>
</evidence>
<dbReference type="OrthoDB" id="9773856at2"/>
<dbReference type="GO" id="GO:0008408">
    <property type="term" value="F:3'-5' exonuclease activity"/>
    <property type="evidence" value="ECO:0007669"/>
    <property type="project" value="InterPro"/>
</dbReference>
<dbReference type="Gene3D" id="3.60.21.10">
    <property type="match status" value="1"/>
</dbReference>
<dbReference type="InterPro" id="IPR004843">
    <property type="entry name" value="Calcineurin-like_PHP"/>
</dbReference>
<feature type="compositionally biased region" description="Acidic residues" evidence="8">
    <location>
        <begin position="434"/>
        <end position="444"/>
    </location>
</feature>
<evidence type="ECO:0000256" key="2">
    <source>
        <dbReference type="ARBA" id="ARBA00011322"/>
    </source>
</evidence>
<dbReference type="PANTHER" id="PTHR30337:SF0">
    <property type="entry name" value="NUCLEASE SBCCD SUBUNIT D"/>
    <property type="match status" value="1"/>
</dbReference>
<dbReference type="GO" id="GO:0004519">
    <property type="term" value="F:endonuclease activity"/>
    <property type="evidence" value="ECO:0007669"/>
    <property type="project" value="UniProtKB-KW"/>
</dbReference>
<dbReference type="RefSeq" id="WP_006972078.1">
    <property type="nucleotide sequence ID" value="NZ_ABCS01000027.1"/>
</dbReference>
<evidence type="ECO:0000256" key="7">
    <source>
        <dbReference type="RuleBase" id="RU363069"/>
    </source>
</evidence>
<evidence type="ECO:0000313" key="12">
    <source>
        <dbReference type="Proteomes" id="UP000005801"/>
    </source>
</evidence>
<dbReference type="GO" id="GO:0006260">
    <property type="term" value="P:DNA replication"/>
    <property type="evidence" value="ECO:0007669"/>
    <property type="project" value="UniProtKB-KW"/>
</dbReference>
<dbReference type="Pfam" id="PF00149">
    <property type="entry name" value="Metallophos"/>
    <property type="match status" value="1"/>
</dbReference>
<dbReference type="STRING" id="391625.PPSIR1_11998"/>
<dbReference type="GO" id="GO:0006310">
    <property type="term" value="P:DNA recombination"/>
    <property type="evidence" value="ECO:0007669"/>
    <property type="project" value="UniProtKB-KW"/>
</dbReference>
<keyword evidence="7" id="KW-0255">Endonuclease</keyword>
<dbReference type="eggNOG" id="COG0420">
    <property type="taxonomic scope" value="Bacteria"/>
</dbReference>
<comment type="similarity">
    <text evidence="1 7">Belongs to the SbcD family.</text>
</comment>
<evidence type="ECO:0000256" key="4">
    <source>
        <dbReference type="ARBA" id="ARBA00022722"/>
    </source>
</evidence>
<feature type="domain" description="Calcineurin-like phosphoesterase" evidence="9">
    <location>
        <begin position="2"/>
        <end position="93"/>
    </location>
</feature>
<evidence type="ECO:0000256" key="1">
    <source>
        <dbReference type="ARBA" id="ARBA00010555"/>
    </source>
</evidence>
<comment type="subunit">
    <text evidence="2 7">Heterodimer of SbcC and SbcD.</text>
</comment>
<dbReference type="InterPro" id="IPR041796">
    <property type="entry name" value="Mre11_N"/>
</dbReference>
<feature type="region of interest" description="Disordered" evidence="8">
    <location>
        <begin position="421"/>
        <end position="444"/>
    </location>
</feature>
<keyword evidence="7" id="KW-0235">DNA replication</keyword>
<name>A6G5S9_9BACT</name>
<accession>A6G5S9</accession>
<comment type="function">
    <text evidence="7">SbcCD cleaves DNA hairpin structures. These structures can inhibit DNA replication and are intermediates in certain DNA recombination reactions. The complex acts as a 3'-&gt;5' double strand exonuclease that can open hairpins. It also has a 5' single-strand endonuclease activity.</text>
</comment>
<dbReference type="SUPFAM" id="SSF56300">
    <property type="entry name" value="Metallo-dependent phosphatases"/>
    <property type="match status" value="1"/>
</dbReference>
<sequence>MLRLLHTSDWHLGHTLHGRDRRLEHEAFLRWLLDTLERVEADALLVAGDIFETANPPASAIHTLNAFLAEARRRMPELDIVLIAGNHDSALRLDAMAPMMAFARVHAVGGVPEDRGEMVFPLHDRSGAVAAWLAAVPFLRVADLPHARAARGGDVDSDDEQASWRRDPLIHGVERVYAEVLEAAQARAEPDHALIASGHLYMRGTALSELSERKILGGNQHAIPRAIFGDAWAYVGLGHLHLAQAVEQSEQVRYSGSPIPLSLSESDYEHQVLLAHFEGAELQLCQSLEVPRTVQMLRVPKDGPRPLDDVLFELRTLALDPTLDKAQWPWLEVRVSLDEPVPDLRVQVDRALRNREVRLLKIAVTQAGEGGSLADFPERRTLERIDPQQVFADCYERLYDDEPGAELLGAFHELREAVERGDASEAVLPPMVEEPAELEEGETP</sequence>
<evidence type="ECO:0000256" key="6">
    <source>
        <dbReference type="ARBA" id="ARBA00022839"/>
    </source>
</evidence>
<comment type="caution">
    <text evidence="11">The sequence shown here is derived from an EMBL/GenBank/DDBJ whole genome shotgun (WGS) entry which is preliminary data.</text>
</comment>
<evidence type="ECO:0000259" key="9">
    <source>
        <dbReference type="Pfam" id="PF00149"/>
    </source>
</evidence>
<keyword evidence="5 7" id="KW-0378">Hydrolase</keyword>
<keyword evidence="4 7" id="KW-0540">Nuclease</keyword>
<protein>
    <recommendedName>
        <fullName evidence="3 7">Nuclease SbcCD subunit D</fullName>
    </recommendedName>
</protein>
<organism evidence="11 12">
    <name type="scientific">Plesiocystis pacifica SIR-1</name>
    <dbReference type="NCBI Taxonomy" id="391625"/>
    <lineage>
        <taxon>Bacteria</taxon>
        <taxon>Pseudomonadati</taxon>
        <taxon>Myxococcota</taxon>
        <taxon>Polyangia</taxon>
        <taxon>Nannocystales</taxon>
        <taxon>Nannocystaceae</taxon>
        <taxon>Plesiocystis</taxon>
    </lineage>
</organism>